<dbReference type="GO" id="GO:0004674">
    <property type="term" value="F:protein serine/threonine kinase activity"/>
    <property type="evidence" value="ECO:0007669"/>
    <property type="project" value="TreeGrafter"/>
</dbReference>
<feature type="compositionally biased region" description="Low complexity" evidence="4">
    <location>
        <begin position="161"/>
        <end position="176"/>
    </location>
</feature>
<dbReference type="SUPFAM" id="SSF56112">
    <property type="entry name" value="Protein kinase-like (PK-like)"/>
    <property type="match status" value="1"/>
</dbReference>
<evidence type="ECO:0000256" key="1">
    <source>
        <dbReference type="ARBA" id="ARBA00022741"/>
    </source>
</evidence>
<dbReference type="STRING" id="914234.M2RTQ1"/>
<dbReference type="Proteomes" id="UP000016930">
    <property type="component" value="Unassembled WGS sequence"/>
</dbReference>
<reference evidence="6 7" key="1">
    <citation type="journal article" date="2012" name="Proc. Natl. Acad. Sci. U.S.A.">
        <title>Comparative genomics of Ceriporiopsis subvermispora and Phanerochaete chrysosporium provide insight into selective ligninolysis.</title>
        <authorList>
            <person name="Fernandez-Fueyo E."/>
            <person name="Ruiz-Duenas F.J."/>
            <person name="Ferreira P."/>
            <person name="Floudas D."/>
            <person name="Hibbett D.S."/>
            <person name="Canessa P."/>
            <person name="Larrondo L.F."/>
            <person name="James T.Y."/>
            <person name="Seelenfreund D."/>
            <person name="Lobos S."/>
            <person name="Polanco R."/>
            <person name="Tello M."/>
            <person name="Honda Y."/>
            <person name="Watanabe T."/>
            <person name="Watanabe T."/>
            <person name="Ryu J.S."/>
            <person name="Kubicek C.P."/>
            <person name="Schmoll M."/>
            <person name="Gaskell J."/>
            <person name="Hammel K.E."/>
            <person name="St John F.J."/>
            <person name="Vanden Wymelenberg A."/>
            <person name="Sabat G."/>
            <person name="Splinter BonDurant S."/>
            <person name="Syed K."/>
            <person name="Yadav J.S."/>
            <person name="Doddapaneni H."/>
            <person name="Subramanian V."/>
            <person name="Lavin J.L."/>
            <person name="Oguiza J.A."/>
            <person name="Perez G."/>
            <person name="Pisabarro A.G."/>
            <person name="Ramirez L."/>
            <person name="Santoyo F."/>
            <person name="Master E."/>
            <person name="Coutinho P.M."/>
            <person name="Henrissat B."/>
            <person name="Lombard V."/>
            <person name="Magnuson J.K."/>
            <person name="Kuees U."/>
            <person name="Hori C."/>
            <person name="Igarashi K."/>
            <person name="Samejima M."/>
            <person name="Held B.W."/>
            <person name="Barry K.W."/>
            <person name="LaButti K.M."/>
            <person name="Lapidus A."/>
            <person name="Lindquist E.A."/>
            <person name="Lucas S.M."/>
            <person name="Riley R."/>
            <person name="Salamov A.A."/>
            <person name="Hoffmeister D."/>
            <person name="Schwenk D."/>
            <person name="Hadar Y."/>
            <person name="Yarden O."/>
            <person name="de Vries R.P."/>
            <person name="Wiebenga A."/>
            <person name="Stenlid J."/>
            <person name="Eastwood D."/>
            <person name="Grigoriev I.V."/>
            <person name="Berka R.M."/>
            <person name="Blanchette R.A."/>
            <person name="Kersten P."/>
            <person name="Martinez A.T."/>
            <person name="Vicuna R."/>
            <person name="Cullen D."/>
        </authorList>
    </citation>
    <scope>NUCLEOTIDE SEQUENCE [LARGE SCALE GENOMIC DNA]</scope>
    <source>
        <strain evidence="6 7">B</strain>
    </source>
</reference>
<dbReference type="AlphaFoldDB" id="M2RTQ1"/>
<dbReference type="OrthoDB" id="10252171at2759"/>
<dbReference type="SMART" id="SM00220">
    <property type="entry name" value="S_TKc"/>
    <property type="match status" value="1"/>
</dbReference>
<dbReference type="PROSITE" id="PS50011">
    <property type="entry name" value="PROTEIN_KINASE_DOM"/>
    <property type="match status" value="1"/>
</dbReference>
<dbReference type="GO" id="GO:0045719">
    <property type="term" value="P:negative regulation of glycogen biosynthetic process"/>
    <property type="evidence" value="ECO:0007669"/>
    <property type="project" value="TreeGrafter"/>
</dbReference>
<keyword evidence="1 3" id="KW-0547">Nucleotide-binding</keyword>
<dbReference type="InterPro" id="IPR008271">
    <property type="entry name" value="Ser/Thr_kinase_AS"/>
</dbReference>
<keyword evidence="7" id="KW-1185">Reference proteome</keyword>
<dbReference type="GO" id="GO:0005524">
    <property type="term" value="F:ATP binding"/>
    <property type="evidence" value="ECO:0007669"/>
    <property type="project" value="UniProtKB-UniRule"/>
</dbReference>
<accession>M2RTQ1</accession>
<evidence type="ECO:0000259" key="5">
    <source>
        <dbReference type="PROSITE" id="PS50011"/>
    </source>
</evidence>
<feature type="compositionally biased region" description="Pro residues" evidence="4">
    <location>
        <begin position="84"/>
        <end position="93"/>
    </location>
</feature>
<dbReference type="Gene3D" id="1.10.510.10">
    <property type="entry name" value="Transferase(Phosphotransferase) domain 1"/>
    <property type="match status" value="1"/>
</dbReference>
<dbReference type="PROSITE" id="PS00107">
    <property type="entry name" value="PROTEIN_KINASE_ATP"/>
    <property type="match status" value="1"/>
</dbReference>
<feature type="compositionally biased region" description="Low complexity" evidence="4">
    <location>
        <begin position="96"/>
        <end position="120"/>
    </location>
</feature>
<dbReference type="Pfam" id="PF00069">
    <property type="entry name" value="Pkinase"/>
    <property type="match status" value="1"/>
</dbReference>
<dbReference type="GO" id="GO:0005829">
    <property type="term" value="C:cytosol"/>
    <property type="evidence" value="ECO:0007669"/>
    <property type="project" value="TreeGrafter"/>
</dbReference>
<sequence length="581" mass="62479">MLAASTVDISYDDDDWIAPAPASKLYRAASMGNSWGVTSIGRGFNWKKQDDPSSSSLSNQTPSLSSDSHSASQETSVTKIQPTWPTPPPPPPISQTTAKAAPAKSPPLTTTIPVPISTSSRYIHAPMTRSPVSSYPGSPRILSPSASRPQSPANVAVLATLSPMSRSPSSPRLGGPPQRPRRRSSQQRVSLIAGRVSIVQVEPPSPPPDGGPQKFVRASSATSFLSMASDTRPPSPSGATATERSISEFVVEKEIGRGAYGLVKRAREMKEDGTLGPPLVIKQIIKSRILADCWKRHPKYGTIPIEIYVLSAISNTQYVLPPRRPWDPCRLLPETDDSWVEGTVVNGHPNICPLLDFFEDTNYYYLVLPSTTPEPKEGEPPPPSDLFDLVEIYPNGLPPSAIRSYLGQIADAMCFLHSKGIVHRDIKDENVVLGPAGKCVLIDFGSSGLVKKGGWDTFSGTLDYAGPEILRGERYFGKEQDVWAFGVVAYVMLVGECPFTTAAEAQEGLESPFANAAIALDERCMDGKEKDGEEPDGGGAIGDAAALVRACLQVEVSARPTFEKILQSRFLSGRGGWGLEV</sequence>
<feature type="domain" description="Protein kinase" evidence="5">
    <location>
        <begin position="249"/>
        <end position="571"/>
    </location>
</feature>
<keyword evidence="2 3" id="KW-0067">ATP-binding</keyword>
<dbReference type="InterPro" id="IPR011009">
    <property type="entry name" value="Kinase-like_dom_sf"/>
</dbReference>
<name>M2RTQ1_CERS8</name>
<feature type="compositionally biased region" description="Polar residues" evidence="4">
    <location>
        <begin position="144"/>
        <end position="153"/>
    </location>
</feature>
<evidence type="ECO:0000313" key="6">
    <source>
        <dbReference type="EMBL" id="EMD41827.1"/>
    </source>
</evidence>
<dbReference type="InterPro" id="IPR017441">
    <property type="entry name" value="Protein_kinase_ATP_BS"/>
</dbReference>
<evidence type="ECO:0000313" key="7">
    <source>
        <dbReference type="Proteomes" id="UP000016930"/>
    </source>
</evidence>
<protein>
    <recommendedName>
        <fullName evidence="5">Protein kinase domain-containing protein</fullName>
    </recommendedName>
</protein>
<dbReference type="InterPro" id="IPR000719">
    <property type="entry name" value="Prot_kinase_dom"/>
</dbReference>
<evidence type="ECO:0000256" key="3">
    <source>
        <dbReference type="PROSITE-ProRule" id="PRU10141"/>
    </source>
</evidence>
<feature type="compositionally biased region" description="Polar residues" evidence="4">
    <location>
        <begin position="69"/>
        <end position="81"/>
    </location>
</feature>
<dbReference type="PROSITE" id="PS00108">
    <property type="entry name" value="PROTEIN_KINASE_ST"/>
    <property type="match status" value="1"/>
</dbReference>
<organism evidence="6 7">
    <name type="scientific">Ceriporiopsis subvermispora (strain B)</name>
    <name type="common">White-rot fungus</name>
    <name type="synonym">Gelatoporia subvermispora</name>
    <dbReference type="NCBI Taxonomy" id="914234"/>
    <lineage>
        <taxon>Eukaryota</taxon>
        <taxon>Fungi</taxon>
        <taxon>Dikarya</taxon>
        <taxon>Basidiomycota</taxon>
        <taxon>Agaricomycotina</taxon>
        <taxon>Agaricomycetes</taxon>
        <taxon>Polyporales</taxon>
        <taxon>Gelatoporiaceae</taxon>
        <taxon>Gelatoporia</taxon>
    </lineage>
</organism>
<evidence type="ECO:0000256" key="4">
    <source>
        <dbReference type="SAM" id="MobiDB-lite"/>
    </source>
</evidence>
<evidence type="ECO:0000256" key="2">
    <source>
        <dbReference type="ARBA" id="ARBA00022840"/>
    </source>
</evidence>
<dbReference type="HOGENOM" id="CLU_009746_1_0_1"/>
<dbReference type="Gene3D" id="3.30.200.20">
    <property type="entry name" value="Phosphorylase Kinase, domain 1"/>
    <property type="match status" value="1"/>
</dbReference>
<dbReference type="PANTHER" id="PTHR24346:SF51">
    <property type="entry name" value="PAS DOMAIN-CONTAINING SERINE_THREONINE-PROTEIN KINASE"/>
    <property type="match status" value="1"/>
</dbReference>
<feature type="binding site" evidence="3">
    <location>
        <position position="282"/>
    </location>
    <ligand>
        <name>ATP</name>
        <dbReference type="ChEBI" id="CHEBI:30616"/>
    </ligand>
</feature>
<dbReference type="PANTHER" id="PTHR24346">
    <property type="entry name" value="MAP/MICROTUBULE AFFINITY-REGULATING KINASE"/>
    <property type="match status" value="1"/>
</dbReference>
<dbReference type="GO" id="GO:0005634">
    <property type="term" value="C:nucleus"/>
    <property type="evidence" value="ECO:0007669"/>
    <property type="project" value="TreeGrafter"/>
</dbReference>
<dbReference type="EMBL" id="KB445791">
    <property type="protein sequence ID" value="EMD41827.1"/>
    <property type="molecule type" value="Genomic_DNA"/>
</dbReference>
<feature type="region of interest" description="Disordered" evidence="4">
    <location>
        <begin position="46"/>
        <end position="216"/>
    </location>
</feature>
<gene>
    <name evidence="6" type="ORF">CERSUDRAFT_79449</name>
</gene>
<feature type="compositionally biased region" description="Low complexity" evidence="4">
    <location>
        <begin position="52"/>
        <end position="68"/>
    </location>
</feature>
<dbReference type="GO" id="GO:0035556">
    <property type="term" value="P:intracellular signal transduction"/>
    <property type="evidence" value="ECO:0007669"/>
    <property type="project" value="TreeGrafter"/>
</dbReference>
<proteinExistence type="predicted"/>